<feature type="compositionally biased region" description="Low complexity" evidence="1">
    <location>
        <begin position="385"/>
        <end position="413"/>
    </location>
</feature>
<dbReference type="AlphaFoldDB" id="A0A7S2ANF8"/>
<evidence type="ECO:0000313" key="3">
    <source>
        <dbReference type="EMBL" id="CAD9373029.1"/>
    </source>
</evidence>
<dbReference type="PANTHER" id="PTHR42834">
    <property type="entry name" value="ENDONUCLEASE/EXONUCLEASE/PHOSPHATASE FAMILY PROTEIN (AFU_ORTHOLOGUE AFUA_3G09210)"/>
    <property type="match status" value="1"/>
</dbReference>
<dbReference type="SUPFAM" id="SSF56219">
    <property type="entry name" value="DNase I-like"/>
    <property type="match status" value="1"/>
</dbReference>
<dbReference type="EMBL" id="HBGR01003863">
    <property type="protein sequence ID" value="CAD9373029.1"/>
    <property type="molecule type" value="Transcribed_RNA"/>
</dbReference>
<dbReference type="PANTHER" id="PTHR42834:SF1">
    <property type="entry name" value="ENDONUCLEASE_EXONUCLEASE_PHOSPHATASE FAMILY PROTEIN (AFU_ORTHOLOGUE AFUA_3G09210)"/>
    <property type="match status" value="1"/>
</dbReference>
<reference evidence="3" key="1">
    <citation type="submission" date="2021-01" db="EMBL/GenBank/DDBJ databases">
        <authorList>
            <person name="Corre E."/>
            <person name="Pelletier E."/>
            <person name="Niang G."/>
            <person name="Scheremetjew M."/>
            <person name="Finn R."/>
            <person name="Kale V."/>
            <person name="Holt S."/>
            <person name="Cochrane G."/>
            <person name="Meng A."/>
            <person name="Brown T."/>
            <person name="Cohen L."/>
        </authorList>
    </citation>
    <scope>NUCLEOTIDE SEQUENCE</scope>
    <source>
        <strain evidence="3">RCC733</strain>
    </source>
</reference>
<dbReference type="Gene3D" id="3.60.10.10">
    <property type="entry name" value="Endonuclease/exonuclease/phosphatase"/>
    <property type="match status" value="1"/>
</dbReference>
<gene>
    <name evidence="3" type="ORF">PPRO1471_LOCUS2588</name>
</gene>
<dbReference type="GO" id="GO:0003824">
    <property type="term" value="F:catalytic activity"/>
    <property type="evidence" value="ECO:0007669"/>
    <property type="project" value="InterPro"/>
</dbReference>
<name>A0A7S2ANF8_9CHLO</name>
<sequence length="446" mass="47832">MGSSTMMERSSGTLPRRALCVARCARRPLRVTTSHAWVASSNAPLVVITLLTVLNLSEPKLAHAAPHVVTISHWNVEWLFDGRQDPSKSPYADCGEPCADKHLERIAAGLKNTVLNMANDGGRRVADIVHLAEVEDEQVLERLRDKLGDQSYKPLFVKGRDTSTGQNVAILSRVPVLGSPTRTDERSQIPLSGSGCGSGSAGSLSTGVSKNVVARFDLQKYRVTVVGAHLKAFPTQQQSCMQREGQAAVLADVVRGEISSGNEVIVLGDLNDFDGAIMDANDNQPTSRVLKMLKDVDNDGMDELENVMARLPKNERYTAWYDRNGDNAFDRSSTREISAIDHILVSKQLARYIVDVTFYHSIDPTSVSDHFPMSVTFDFEAGGDAKSPPASAASSESSPPSSSSTTSQPAKAGGGLWSSAGASKASTLAFALFVGSAVALLARVIF</sequence>
<feature type="domain" description="Endonuclease/exonuclease/phosphatase" evidence="2">
    <location>
        <begin position="125"/>
        <end position="370"/>
    </location>
</feature>
<evidence type="ECO:0000256" key="1">
    <source>
        <dbReference type="SAM" id="MobiDB-lite"/>
    </source>
</evidence>
<dbReference type="Pfam" id="PF03372">
    <property type="entry name" value="Exo_endo_phos"/>
    <property type="match status" value="1"/>
</dbReference>
<proteinExistence type="predicted"/>
<dbReference type="InterPro" id="IPR005135">
    <property type="entry name" value="Endo/exonuclease/phosphatase"/>
</dbReference>
<organism evidence="3">
    <name type="scientific">Pycnococcus provasolii</name>
    <dbReference type="NCBI Taxonomy" id="41880"/>
    <lineage>
        <taxon>Eukaryota</taxon>
        <taxon>Viridiplantae</taxon>
        <taxon>Chlorophyta</taxon>
        <taxon>Pseudoscourfieldiophyceae</taxon>
        <taxon>Pseudoscourfieldiales</taxon>
        <taxon>Pycnococcaceae</taxon>
        <taxon>Pycnococcus</taxon>
    </lineage>
</organism>
<evidence type="ECO:0000259" key="2">
    <source>
        <dbReference type="Pfam" id="PF03372"/>
    </source>
</evidence>
<dbReference type="InterPro" id="IPR036691">
    <property type="entry name" value="Endo/exonu/phosph_ase_sf"/>
</dbReference>
<feature type="region of interest" description="Disordered" evidence="1">
    <location>
        <begin position="382"/>
        <end position="413"/>
    </location>
</feature>
<feature type="region of interest" description="Disordered" evidence="1">
    <location>
        <begin position="179"/>
        <end position="202"/>
    </location>
</feature>
<accession>A0A7S2ANF8</accession>
<protein>
    <recommendedName>
        <fullName evidence="2">Endonuclease/exonuclease/phosphatase domain-containing protein</fullName>
    </recommendedName>
</protein>